<dbReference type="SMART" id="SM00710">
    <property type="entry name" value="PbH1"/>
    <property type="match status" value="11"/>
</dbReference>
<evidence type="ECO:0000313" key="4">
    <source>
        <dbReference type="Proteomes" id="UP000324800"/>
    </source>
</evidence>
<keyword evidence="2" id="KW-0472">Membrane</keyword>
<sequence>MYLNFTMTSVPNIDGGVIVMRYETDNTALDVQRCVFYKCKVQDLKKGGAIYARASIDASLAISYTQFIECEAYQGGAFYIDLFNGLDVTLNELTFDKCIANNGGYGGGTQINFNSDAQGTVIFTGTNIFNECKANRGAGMYISLQLLQSSYQLTGTFQIKNCESAWQGGGLYISNSYGTTNLSPTGTQNIISNCTAQNYGGGIYSSVSYSGQLNIANTVFQDCTAYMEDASTSGGGALYCFLNSSQISITNSQFTRCQLYQGGCGGAIFFQYNYTSNISITSTSFTDCKTLFKQNNQTFGWGGAVYIQSNASAGSLTSTSLQMTGLSFSGCESCVGIGNNIHILSSDTPSTGQQIKGSSLITVTGVNDLYTNANYAYDYMGINNATAVGNVGTTNLDNHAPLFEQLFTSVVPNPSYIDATNGQDIKYCGPLKAKCKKITFAIDRNTAPQTGSAPSKDTKFELILTTTPSSDSNLKISLPTTYHNYITIQSIGYNPEGTAYTKQKISSSSNTNSLFSITGVGRLQLLGLLFDNLAAAATSPLISIQSSDTSVDWFTTISCEFALAGSQNLAHQIISVNGGKISIQKTSFINYKFSGTITVFVIQSVSISSIVDLVQVAFTDITQSGTGNGAAINAALNSGSSLKISVSSNFTRCKANNGLGGAIYSTLSGGQIELNQVTFTSCESKTGGAVYSAITGTGKLTVTNQCSFTSCTSTELGGAIYSTVGGGSADLNRVTMNGCKGTNGGGIYTIISGAGKLTVTNQSVFTGCQGTTGYGGAIYAQIINDASSSVCVSITGTASTFSSCTVSTASGHGGAIYLDLESGTETKYDLTGASYSTTASTLNNAQYGKNLFIKAANLRTAVPIGDATRIKLGAINPETDFKNLMGYDNGITTLALPLYYVYTAVKSDIYHVNNAAGSYTIGSGYNNIFCGHYGWPCLTIDYSIQQTGSAAEKKIGIINEYKLGSLIQIDQSGKEVKILNSLTSTGSTSTTQSILLIEQAGKFSVTNGTLSFDKITFSINTNALEGYIITGSTQSTKIQIDNCIMKTTAASSTIKTGLVEVAYGILSVTNLNVKDMKIQDRSVIKVNEGSNVGLISISGSTFENIQRTGDNQKGGVLEGYLGSNNGQLRVSGTFKNCKVSNTDGYGGAIYIKITSDLLNMFDLSGTSYSGCDAQYGKSLFIEAYNLRTAVPLHTESSLTKTKIGAGRAGSDEYEKVNLDNLMGYDGADTLAIPLYYVYTDIDSQVYHVENADGTFNGDDNQFCGHLQWPCLSMSHAIIRTGDQTLKEIGIMNEYILNEQVEINHGDMEIQISNSLTESGTVTDIKSILNIEDDGKIQLIAGTLTISKIIFTINQNSTNGYVITGTATSTQISIDNCLMNMYGSIPDYSLLTGLVNLIGGSLNINNIQIEDISISDSPIILIGEYSGQINIIDIYYDNILRTTSDDSISQVGGTIEATIGGSLGQLTISNANFIKCISQQSFQAGAVSLIVKDQRTITISSSSFIQCESDLGSGIHAQILSGGTLTIQGTCSLICCKSRLDLGAAFYSTISGTNSKLIIEDEIQFEGYLKDQEGNKQIDLGQGRGAYIDLSDSGIIEANKILFNGCKGLNGGGIQINCQSSQKQIIQRIQLTDCIGTENGGGLYCIIGSGEIEMNEFTINGCSGLNGGGIYTSIEQSGKFTINESCSISNCQSTATGSGGGIYAIINSGEMEMNQITISDCSGLNGSGIYTQIDQQSKFIIKESSSISNCQSTATGSGGGIYAIINSGEMEIDQITISDCSGLNGSGIYTQIVQQSKFIIKQSCSISNCQSTSTGSGGGIYAIINSGEMEIDQITISDCSGLNGSGIYAQIDQQSKFIIKESSSISNCQSTTTGSGGGIYAIINSGEMEMNQITINDCSGLNGGGIYAQIDQSSKFIIKESCSISNCQSTSTGSGGGIYAIISSGEMEINQITINDCSGLNGSGIYTSIDQSGKFIIKESSSISNCQSTSTGSGGGIYAIISSGEMEINQITINDCSGLNGSGIYTSIDQSGKFIIKDSSSISNCQSTSTGSGGGIYAIISSGEMEINQITINDCSGLNGSGIYTSIDQSGKFIIKDSSSISNCQSTSTGSGGGIYAIISSGEMEINQITINDCSGLNGGGIYTQIDGTSKFTIKDSSSFTNCNSSDGNGGGVQINIDFATQSQISIQDTTFDSCSALNPQISDIHKGYGSGIFISGINWDDVNNGINLGQVEYNNCKADQGDKGLFVVMNDLRELCRLGNPRGQYIRSKDYITELSDISLLMGYRGSPNQFESVTADDLIDRISELEYYIRDSGNQWHISALIDGIDRLSCGLKPNPCKTINYAFLLNPILFEGQYNPNTDIATMILLEDDMIDTVININTATILGNNIAIQSENGGEGKTLSYENMYKIGSNAESNTLFNVSGDGSKLGLYHLKMDNSFVTSTSPLILLTGDSSNNIDAQLTIESCIFAQSGNTPLPELKHNLIQINGGQASIKNTQISNYLFSNGKSVINVDSITDSQEYSLILSGTTVSKIIQQGNDGGSALRATIKSGSSVQLQDYSVFEECICESGSGGAIKTQQYGGILDIKETIMKKCKALNGGGIYASILAMEQFIINEEVYFEECEAFSTSIQQGRGGAIYLNVGQDAPYEFTVGVNLHFYLNKASQFGRDLFIYCKNIIVMKPDRRILYDMLNETYDKDNAIFGTEYALETELGRPQMIDFDILSLMLPYYNDIVYISQDQSISENTLKCGRIYLPCVTLSYGEGKVITPEWTYETVPLDSTGAQQINFTFIIFRGSEITAPFETEANNVIIRGASPDEYLFATQRAILIFTKSGQIICSDLAQWQQQGQLDQRSINQNFYIHHLEFVLTEDSEIKISGGIYIGIIDSGSEWVAISQKRIIEKLQEQGLNYKTISRRINHLCRPSIIFDICVMKQCKTTKSGIISTIPILESGGVILHSEKSQTRCNFNQSIFLNCMISTQSSPSSSTNLAPNDPTLLQNTPFESLWLRQKEFGVDGSGLIVAYGRTIPSIKAEGIQFIGCDAIHNNYFTIKLQFGRFSSQSIQLEEQILVLKGQGEKESLLIQKNISQNLFILLNSQLKTSHLSAQLWGAEAALIRSQGNGMSIVDGLRVIGVKQESAVVHCSVIEVISGELSLIDIHINDINITQNYNEINSMNEIRMKMKGLIEMKENAKVLYVEKLSISNINIENINKEQRMTSIMMNVGHLKLRNSTFLGEAYTSIGSAIRAYPSGPSTIDAEGVLFKGQGDGYGTNGGAVYVDMRVFDVQISFKRCIFIGNKADYGSNVFIRYASPSQMINRNSFIGCTAIVESSYEQDISVCYSFGDNDDEIFIDERNLIHSSWNRQKSEGIIRFISNSDTNHTLDSSMKCGSVSKPCNTYQILIEQIQQESESIDRSTGRVETLIFGEGKISSPFIDLSLARSDIINIVGCGDQLTEIYPQQSSFQAMIYGGFNQIIVIERLCIANSPASPLIGFIRTQGAESGLVMQDMRVQGYLETSPYNTMLEPPYLFSIEGFVHLQDVIFEHIYLRTGAILQVVGLRRTADDSRIEQLGKTSIGFYRCIFDDITSNESVLISLNEKDLASASTPSEINKIFNNNVQNSEKTIKFVIEDTIFSDCSSSLLLSNKNAKGGLLNLKNKKVSDPWEESSQLDGSLLMIQCKGESNLNIIEPTVNQMNEENCEEKSQNSSSISNENEIECQFGIIFDDICKFQLSEFFQLPPMPVPLLKSAKVVVNVDKDQEAMKLYDNSDQMNDYELVRDDKGYLIWPLEDATKLPIYAHGKVRSSNKAKFSMRDYSWLDNRQKWYGILISNDGKQFYGLDGGNESVRLEVEIEEGEQFVNFIRFQLAEWWAWVVPPIVVGSLTLVISGIVYIIWKDRYEKKKEAEHLKELQQQKEKRKKDEEMSRLNQVQYDEDKDNHTMIVTKEDEVTTQLPKFIYTSNQTEISFTNKSTR</sequence>
<feature type="region of interest" description="Disordered" evidence="1">
    <location>
        <begin position="3908"/>
        <end position="3930"/>
    </location>
</feature>
<comment type="caution">
    <text evidence="3">The sequence shown here is derived from an EMBL/GenBank/DDBJ whole genome shotgun (WGS) entry which is preliminary data.</text>
</comment>
<reference evidence="3 4" key="1">
    <citation type="submission" date="2019-03" db="EMBL/GenBank/DDBJ databases">
        <title>Single cell metagenomics reveals metabolic interactions within the superorganism composed of flagellate Streblomastix strix and complex community of Bacteroidetes bacteria on its surface.</title>
        <authorList>
            <person name="Treitli S.C."/>
            <person name="Kolisko M."/>
            <person name="Husnik F."/>
            <person name="Keeling P."/>
            <person name="Hampl V."/>
        </authorList>
    </citation>
    <scope>NUCLEOTIDE SEQUENCE [LARGE SCALE GENOMIC DNA]</scope>
    <source>
        <strain evidence="3">ST1C</strain>
    </source>
</reference>
<keyword evidence="2" id="KW-0812">Transmembrane</keyword>
<protein>
    <submittedName>
        <fullName evidence="3">Uncharacterized protein</fullName>
    </submittedName>
</protein>
<evidence type="ECO:0000313" key="3">
    <source>
        <dbReference type="EMBL" id="KAA6398310.1"/>
    </source>
</evidence>
<evidence type="ECO:0000256" key="1">
    <source>
        <dbReference type="SAM" id="MobiDB-lite"/>
    </source>
</evidence>
<gene>
    <name evidence="3" type="ORF">EZS28_006163</name>
</gene>
<dbReference type="PANTHER" id="PTHR11319:SF35">
    <property type="entry name" value="OUTER MEMBRANE PROTEIN PMPC-RELATED"/>
    <property type="match status" value="1"/>
</dbReference>
<dbReference type="PANTHER" id="PTHR11319">
    <property type="entry name" value="G PROTEIN-COUPLED RECEPTOR-RELATED"/>
    <property type="match status" value="1"/>
</dbReference>
<name>A0A5J4WTK8_9EUKA</name>
<evidence type="ECO:0000256" key="2">
    <source>
        <dbReference type="SAM" id="Phobius"/>
    </source>
</evidence>
<feature type="transmembrane region" description="Helical" evidence="2">
    <location>
        <begin position="3868"/>
        <end position="3893"/>
    </location>
</feature>
<dbReference type="SUPFAM" id="SSF51126">
    <property type="entry name" value="Pectin lyase-like"/>
    <property type="match status" value="3"/>
</dbReference>
<dbReference type="InterPro" id="IPR011050">
    <property type="entry name" value="Pectin_lyase_fold/virulence"/>
</dbReference>
<organism evidence="3 4">
    <name type="scientific">Streblomastix strix</name>
    <dbReference type="NCBI Taxonomy" id="222440"/>
    <lineage>
        <taxon>Eukaryota</taxon>
        <taxon>Metamonada</taxon>
        <taxon>Preaxostyla</taxon>
        <taxon>Oxymonadida</taxon>
        <taxon>Streblomastigidae</taxon>
        <taxon>Streblomastix</taxon>
    </lineage>
</organism>
<dbReference type="Proteomes" id="UP000324800">
    <property type="component" value="Unassembled WGS sequence"/>
</dbReference>
<keyword evidence="2" id="KW-1133">Transmembrane helix</keyword>
<feature type="compositionally biased region" description="Basic and acidic residues" evidence="1">
    <location>
        <begin position="3908"/>
        <end position="3923"/>
    </location>
</feature>
<dbReference type="EMBL" id="SNRW01000985">
    <property type="protein sequence ID" value="KAA6398310.1"/>
    <property type="molecule type" value="Genomic_DNA"/>
</dbReference>
<dbReference type="InterPro" id="IPR006626">
    <property type="entry name" value="PbH1"/>
</dbReference>
<accession>A0A5J4WTK8</accession>
<proteinExistence type="predicted"/>